<sequence>MSKKLYMLVGEIMFFFLLIIVTNVSVHASVMDGPNVGEYIYEQHEILTQDQYSKINDINNQLQTGNKRQRLYVVILDNDPQRPDASDRMYQYLGIKYNDEYAAKILQKWCGNQEYDDRSGDSMLVLYRNQGRIGFIPSGDSSIYLTDYKFWKLTFGKMNGVKTNTVDTQIDTLISISDKLVRPMLYSVNEKHASSSNWRIVNGEFIAGLIISGAIIFILILFIALGYNPAGADYTPDSYDNGFYDGYSYSNSQNDDDNSEF</sequence>
<name>A0A0R1KL51_9LACO</name>
<reference evidence="2 3" key="1">
    <citation type="journal article" date="2015" name="Genome Announc.">
        <title>Expanding the biotechnology potential of lactobacilli through comparative genomics of 213 strains and associated genera.</title>
        <authorList>
            <person name="Sun Z."/>
            <person name="Harris H.M."/>
            <person name="McCann A."/>
            <person name="Guo C."/>
            <person name="Argimon S."/>
            <person name="Zhang W."/>
            <person name="Yang X."/>
            <person name="Jeffery I.B."/>
            <person name="Cooney J.C."/>
            <person name="Kagawa T.F."/>
            <person name="Liu W."/>
            <person name="Song Y."/>
            <person name="Salvetti E."/>
            <person name="Wrobel A."/>
            <person name="Rasinkangas P."/>
            <person name="Parkhill J."/>
            <person name="Rea M.C."/>
            <person name="O'Sullivan O."/>
            <person name="Ritari J."/>
            <person name="Douillard F.P."/>
            <person name="Paul Ross R."/>
            <person name="Yang R."/>
            <person name="Briner A.E."/>
            <person name="Felis G.E."/>
            <person name="de Vos W.M."/>
            <person name="Barrangou R."/>
            <person name="Klaenhammer T.R."/>
            <person name="Caufield P.W."/>
            <person name="Cui Y."/>
            <person name="Zhang H."/>
            <person name="O'Toole P.W."/>
        </authorList>
    </citation>
    <scope>NUCLEOTIDE SEQUENCE [LARGE SCALE GENOMIC DNA]</scope>
    <source>
        <strain evidence="2 3">DSM 19682</strain>
    </source>
</reference>
<gene>
    <name evidence="2" type="ORF">FD03_GL002110</name>
</gene>
<dbReference type="EMBL" id="AZDZ01000003">
    <property type="protein sequence ID" value="KRK80682.1"/>
    <property type="molecule type" value="Genomic_DNA"/>
</dbReference>
<keyword evidence="1" id="KW-1133">Transmembrane helix</keyword>
<keyword evidence="3" id="KW-1185">Reference proteome</keyword>
<keyword evidence="1" id="KW-0472">Membrane</keyword>
<evidence type="ECO:0000313" key="3">
    <source>
        <dbReference type="Proteomes" id="UP000051248"/>
    </source>
</evidence>
<keyword evidence="1" id="KW-0812">Transmembrane</keyword>
<evidence type="ECO:0008006" key="4">
    <source>
        <dbReference type="Google" id="ProtNLM"/>
    </source>
</evidence>
<comment type="caution">
    <text evidence="2">The sequence shown here is derived from an EMBL/GenBank/DDBJ whole genome shotgun (WGS) entry which is preliminary data.</text>
</comment>
<evidence type="ECO:0000256" key="1">
    <source>
        <dbReference type="SAM" id="Phobius"/>
    </source>
</evidence>
<dbReference type="AlphaFoldDB" id="A0A0R1KL51"/>
<accession>A0A0R1KL51</accession>
<dbReference type="STRING" id="1423775.FD03_GL002110"/>
<dbReference type="Proteomes" id="UP000051248">
    <property type="component" value="Unassembled WGS sequence"/>
</dbReference>
<organism evidence="2 3">
    <name type="scientific">Companilactobacillus nodensis DSM 19682 = JCM 14932 = NBRC 107160</name>
    <dbReference type="NCBI Taxonomy" id="1423775"/>
    <lineage>
        <taxon>Bacteria</taxon>
        <taxon>Bacillati</taxon>
        <taxon>Bacillota</taxon>
        <taxon>Bacilli</taxon>
        <taxon>Lactobacillales</taxon>
        <taxon>Lactobacillaceae</taxon>
        <taxon>Companilactobacillus</taxon>
    </lineage>
</organism>
<dbReference type="PATRIC" id="fig|1423775.4.peg.2146"/>
<dbReference type="eggNOG" id="ENOG5030BQP">
    <property type="taxonomic scope" value="Bacteria"/>
</dbReference>
<feature type="transmembrane region" description="Helical" evidence="1">
    <location>
        <begin position="6"/>
        <end position="26"/>
    </location>
</feature>
<dbReference type="OrthoDB" id="2294318at2"/>
<proteinExistence type="predicted"/>
<protein>
    <recommendedName>
        <fullName evidence="4">TPM domain-containing protein</fullName>
    </recommendedName>
</protein>
<feature type="transmembrane region" description="Helical" evidence="1">
    <location>
        <begin position="205"/>
        <end position="227"/>
    </location>
</feature>
<dbReference type="RefSeq" id="WP_025024208.1">
    <property type="nucleotide sequence ID" value="NZ_AZDZ01000003.1"/>
</dbReference>
<evidence type="ECO:0000313" key="2">
    <source>
        <dbReference type="EMBL" id="KRK80682.1"/>
    </source>
</evidence>